<dbReference type="PANTHER" id="PTHR35936">
    <property type="entry name" value="MEMBRANE-BOUND LYTIC MUREIN TRANSGLYCOSYLASE F"/>
    <property type="match status" value="1"/>
</dbReference>
<comment type="caution">
    <text evidence="4">The sequence shown here is derived from an EMBL/GenBank/DDBJ whole genome shotgun (WGS) entry which is preliminary data.</text>
</comment>
<dbReference type="EMBL" id="JACJFN010000004">
    <property type="protein sequence ID" value="MBB1520642.1"/>
    <property type="molecule type" value="Genomic_DNA"/>
</dbReference>
<accession>A0A7W4DE70</accession>
<dbReference type="InterPro" id="IPR001638">
    <property type="entry name" value="Solute-binding_3/MltF_N"/>
</dbReference>
<name>A0A7W4DE70_9GAMM</name>
<protein>
    <submittedName>
        <fullName evidence="4">ABC transporter substrate-binding protein</fullName>
    </submittedName>
</protein>
<reference evidence="4 5" key="1">
    <citation type="submission" date="2020-08" db="EMBL/GenBank/DDBJ databases">
        <authorList>
            <person name="Kim C.M."/>
        </authorList>
    </citation>
    <scope>NUCLEOTIDE SEQUENCE [LARGE SCALE GENOMIC DNA]</scope>
    <source>
        <strain evidence="4 5">SR9</strain>
    </source>
</reference>
<evidence type="ECO:0000256" key="1">
    <source>
        <dbReference type="ARBA" id="ARBA00010333"/>
    </source>
</evidence>
<evidence type="ECO:0000313" key="4">
    <source>
        <dbReference type="EMBL" id="MBB1520642.1"/>
    </source>
</evidence>
<keyword evidence="5" id="KW-1185">Reference proteome</keyword>
<feature type="domain" description="Solute-binding protein family 3/N-terminal" evidence="3">
    <location>
        <begin position="12"/>
        <end position="229"/>
    </location>
</feature>
<dbReference type="AlphaFoldDB" id="A0A7W4DE70"/>
<dbReference type="SUPFAM" id="SSF53850">
    <property type="entry name" value="Periplasmic binding protein-like II"/>
    <property type="match status" value="1"/>
</dbReference>
<comment type="similarity">
    <text evidence="1">Belongs to the bacterial solute-binding protein 3 family.</text>
</comment>
<evidence type="ECO:0000313" key="5">
    <source>
        <dbReference type="Proteomes" id="UP000581189"/>
    </source>
</evidence>
<keyword evidence="2" id="KW-0732">Signal</keyword>
<proteinExistence type="inferred from homology"/>
<organism evidence="4 5">
    <name type="scientific">Aquipseudomonas guryensis</name>
    <dbReference type="NCBI Taxonomy" id="2759165"/>
    <lineage>
        <taxon>Bacteria</taxon>
        <taxon>Pseudomonadati</taxon>
        <taxon>Pseudomonadota</taxon>
        <taxon>Gammaproteobacteria</taxon>
        <taxon>Pseudomonadales</taxon>
        <taxon>Pseudomonadaceae</taxon>
        <taxon>Aquipseudomonas</taxon>
    </lineage>
</organism>
<evidence type="ECO:0000259" key="3">
    <source>
        <dbReference type="Pfam" id="PF00497"/>
    </source>
</evidence>
<sequence>MLLASSVMAEPLRIGFGTHKPPYIFENEARGLEYDIVAAAVSAAGFTLEAYYAPMERLHLALRRGELDGIATTNPQSGIQAFYSTPYIHYHNAAVALSARGYRISSIAELANYSISTFQRARFLLGPEFQAMAEANPRYREEAQQINRNRLLYSGRVDVVVGDSRILRYFNHEVAKQVDTSQPLTWYMLLPATPYSVGFRLDEQRERFDRGLSTIRASGEYLRIEQRYADY</sequence>
<dbReference type="Proteomes" id="UP000581189">
    <property type="component" value="Unassembled WGS sequence"/>
</dbReference>
<gene>
    <name evidence="4" type="ORF">H3H45_15435</name>
</gene>
<dbReference type="Gene3D" id="3.40.190.10">
    <property type="entry name" value="Periplasmic binding protein-like II"/>
    <property type="match status" value="2"/>
</dbReference>
<evidence type="ECO:0000256" key="2">
    <source>
        <dbReference type="ARBA" id="ARBA00022729"/>
    </source>
</evidence>
<dbReference type="Pfam" id="PF00497">
    <property type="entry name" value="SBP_bac_3"/>
    <property type="match status" value="1"/>
</dbReference>